<dbReference type="CDD" id="cd00569">
    <property type="entry name" value="HTH_Hin_like"/>
    <property type="match status" value="1"/>
</dbReference>
<evidence type="ECO:0000259" key="8">
    <source>
        <dbReference type="PROSITE" id="PS51736"/>
    </source>
</evidence>
<dbReference type="InterPro" id="IPR036162">
    <property type="entry name" value="Resolvase-like_N_sf"/>
</dbReference>
<dbReference type="SMART" id="SM00857">
    <property type="entry name" value="Resolvase"/>
    <property type="match status" value="1"/>
</dbReference>
<proteinExistence type="inferred from homology"/>
<accession>A0A974SKD0</accession>
<dbReference type="RefSeq" id="WP_203195623.1">
    <property type="nucleotide sequence ID" value="NZ_CP063362.1"/>
</dbReference>
<evidence type="ECO:0000313" key="9">
    <source>
        <dbReference type="EMBL" id="QRG08710.1"/>
    </source>
</evidence>
<dbReference type="GO" id="GO:0000150">
    <property type="term" value="F:DNA strand exchange activity"/>
    <property type="evidence" value="ECO:0007669"/>
    <property type="project" value="UniProtKB-KW"/>
</dbReference>
<dbReference type="InterPro" id="IPR009057">
    <property type="entry name" value="Homeodomain-like_sf"/>
</dbReference>
<keyword evidence="3" id="KW-0230">DNA invertase</keyword>
<dbReference type="CDD" id="cd03768">
    <property type="entry name" value="SR_ResInv"/>
    <property type="match status" value="1"/>
</dbReference>
<sequence length="183" mass="19934">MIIGYARVSTDGQTLDSQIEHLKTSGCKKVFAETASGAKTDRRELRRCIASLSAGDVLVVARLDRLARSTRDLLNVLAEVSERKAAFRSLSDAWADTTTPHGRLMLTVLGGLAEFERELIKTRTGEGRIRAKARGVKFGRKSVLTADQRAYVAKLRAEGESVRHIARVMGVSTATIGRIAPTP</sequence>
<keyword evidence="4" id="KW-0238">DNA-binding</keyword>
<dbReference type="PROSITE" id="PS51736">
    <property type="entry name" value="RECOMBINASES_3"/>
    <property type="match status" value="1"/>
</dbReference>
<dbReference type="Gene3D" id="3.40.50.1390">
    <property type="entry name" value="Resolvase, N-terminal catalytic domain"/>
    <property type="match status" value="1"/>
</dbReference>
<dbReference type="Pfam" id="PF13936">
    <property type="entry name" value="HTH_38"/>
    <property type="match status" value="1"/>
</dbReference>
<name>A0A974SKD0_9HYPH</name>
<dbReference type="InterPro" id="IPR006119">
    <property type="entry name" value="Resolv_N"/>
</dbReference>
<dbReference type="Proteomes" id="UP000596427">
    <property type="component" value="Chromosome"/>
</dbReference>
<dbReference type="SUPFAM" id="SSF46689">
    <property type="entry name" value="Homeodomain-like"/>
    <property type="match status" value="1"/>
</dbReference>
<dbReference type="InterPro" id="IPR006118">
    <property type="entry name" value="Recombinase_CS"/>
</dbReference>
<dbReference type="GO" id="GO:0015074">
    <property type="term" value="P:DNA integration"/>
    <property type="evidence" value="ECO:0007669"/>
    <property type="project" value="UniProtKB-KW"/>
</dbReference>
<comment type="similarity">
    <text evidence="1">Belongs to the site-specific recombinase resolvase family.</text>
</comment>
<keyword evidence="10" id="KW-1185">Reference proteome</keyword>
<dbReference type="PANTHER" id="PTHR30461:SF2">
    <property type="entry name" value="SERINE RECOMBINASE PINE-RELATED"/>
    <property type="match status" value="1"/>
</dbReference>
<dbReference type="AlphaFoldDB" id="A0A974SKD0"/>
<evidence type="ECO:0000256" key="5">
    <source>
        <dbReference type="ARBA" id="ARBA00023172"/>
    </source>
</evidence>
<dbReference type="PROSITE" id="PS00398">
    <property type="entry name" value="RECOMBINASES_2"/>
    <property type="match status" value="1"/>
</dbReference>
<dbReference type="KEGG" id="xdi:EZH22_10735"/>
<evidence type="ECO:0000256" key="4">
    <source>
        <dbReference type="ARBA" id="ARBA00023125"/>
    </source>
</evidence>
<keyword evidence="5" id="KW-0233">DNA recombination</keyword>
<evidence type="ECO:0000256" key="1">
    <source>
        <dbReference type="ARBA" id="ARBA00009913"/>
    </source>
</evidence>
<dbReference type="InterPro" id="IPR025246">
    <property type="entry name" value="IS30-like_HTH"/>
</dbReference>
<evidence type="ECO:0000256" key="3">
    <source>
        <dbReference type="ARBA" id="ARBA00023100"/>
    </source>
</evidence>
<dbReference type="EMBL" id="CP063362">
    <property type="protein sequence ID" value="QRG08710.1"/>
    <property type="molecule type" value="Genomic_DNA"/>
</dbReference>
<evidence type="ECO:0000256" key="7">
    <source>
        <dbReference type="PROSITE-ProRule" id="PRU10137"/>
    </source>
</evidence>
<dbReference type="Gene3D" id="1.10.10.60">
    <property type="entry name" value="Homeodomain-like"/>
    <property type="match status" value="1"/>
</dbReference>
<evidence type="ECO:0000256" key="6">
    <source>
        <dbReference type="PIRSR" id="PIRSR606118-50"/>
    </source>
</evidence>
<gene>
    <name evidence="9" type="ORF">EZH22_10735</name>
</gene>
<dbReference type="PANTHER" id="PTHR30461">
    <property type="entry name" value="DNA-INVERTASE FROM LAMBDOID PROPHAGE"/>
    <property type="match status" value="1"/>
</dbReference>
<organism evidence="9 10">
    <name type="scientific">Xanthobacter dioxanivorans</name>
    <dbReference type="NCBI Taxonomy" id="2528964"/>
    <lineage>
        <taxon>Bacteria</taxon>
        <taxon>Pseudomonadati</taxon>
        <taxon>Pseudomonadota</taxon>
        <taxon>Alphaproteobacteria</taxon>
        <taxon>Hyphomicrobiales</taxon>
        <taxon>Xanthobacteraceae</taxon>
        <taxon>Xanthobacter</taxon>
    </lineage>
</organism>
<dbReference type="InterPro" id="IPR050639">
    <property type="entry name" value="SSR_resolvase"/>
</dbReference>
<protein>
    <submittedName>
        <fullName evidence="9">Recombinase family protein</fullName>
    </submittedName>
</protein>
<evidence type="ECO:0000256" key="2">
    <source>
        <dbReference type="ARBA" id="ARBA00022908"/>
    </source>
</evidence>
<dbReference type="GO" id="GO:0003677">
    <property type="term" value="F:DNA binding"/>
    <property type="evidence" value="ECO:0007669"/>
    <property type="project" value="UniProtKB-KW"/>
</dbReference>
<reference evidence="9 10" key="1">
    <citation type="submission" date="2020-10" db="EMBL/GenBank/DDBJ databases">
        <title>Degradation of 1,4-Dioxane by Xanthobacter sp. YN2, via a Novel Group-2 Soluble Di-Iron Monooxygenase.</title>
        <authorList>
            <person name="Ma F."/>
            <person name="Wang Y."/>
            <person name="Yang J."/>
            <person name="Guo H."/>
            <person name="Su D."/>
            <person name="Yu L."/>
        </authorList>
    </citation>
    <scope>NUCLEOTIDE SEQUENCE [LARGE SCALE GENOMIC DNA]</scope>
    <source>
        <strain evidence="9 10">YN2</strain>
    </source>
</reference>
<dbReference type="SUPFAM" id="SSF53041">
    <property type="entry name" value="Resolvase-like"/>
    <property type="match status" value="1"/>
</dbReference>
<feature type="active site" description="O-(5'-phospho-DNA)-serine intermediate" evidence="6 7">
    <location>
        <position position="9"/>
    </location>
</feature>
<dbReference type="Pfam" id="PF00239">
    <property type="entry name" value="Resolvase"/>
    <property type="match status" value="1"/>
</dbReference>
<dbReference type="PROSITE" id="PS00397">
    <property type="entry name" value="RECOMBINASES_1"/>
    <property type="match status" value="1"/>
</dbReference>
<feature type="domain" description="Resolvase/invertase-type recombinase catalytic" evidence="8">
    <location>
        <begin position="1"/>
        <end position="135"/>
    </location>
</feature>
<keyword evidence="2" id="KW-0229">DNA integration</keyword>
<evidence type="ECO:0000313" key="10">
    <source>
        <dbReference type="Proteomes" id="UP000596427"/>
    </source>
</evidence>
<dbReference type="FunFam" id="3.40.50.1390:FF:000001">
    <property type="entry name" value="DNA recombinase"/>
    <property type="match status" value="1"/>
</dbReference>